<evidence type="ECO:0000313" key="3">
    <source>
        <dbReference type="Proteomes" id="UP000738349"/>
    </source>
</evidence>
<feature type="chain" id="PRO_5040243557" description="Secreted protein" evidence="1">
    <location>
        <begin position="25"/>
        <end position="70"/>
    </location>
</feature>
<evidence type="ECO:0000256" key="1">
    <source>
        <dbReference type="SAM" id="SignalP"/>
    </source>
</evidence>
<dbReference type="AlphaFoldDB" id="A0A9P9FU37"/>
<accession>A0A9P9FU37</accession>
<comment type="caution">
    <text evidence="2">The sequence shown here is derived from an EMBL/GenBank/DDBJ whole genome shotgun (WGS) entry which is preliminary data.</text>
</comment>
<proteinExistence type="predicted"/>
<dbReference type="Proteomes" id="UP000738349">
    <property type="component" value="Unassembled WGS sequence"/>
</dbReference>
<name>A0A9P9FU37_9HYPO</name>
<reference evidence="2" key="1">
    <citation type="journal article" date="2021" name="Nat. Commun.">
        <title>Genetic determinants of endophytism in the Arabidopsis root mycobiome.</title>
        <authorList>
            <person name="Mesny F."/>
            <person name="Miyauchi S."/>
            <person name="Thiergart T."/>
            <person name="Pickel B."/>
            <person name="Atanasova L."/>
            <person name="Karlsson M."/>
            <person name="Huettel B."/>
            <person name="Barry K.W."/>
            <person name="Haridas S."/>
            <person name="Chen C."/>
            <person name="Bauer D."/>
            <person name="Andreopoulos W."/>
            <person name="Pangilinan J."/>
            <person name="LaButti K."/>
            <person name="Riley R."/>
            <person name="Lipzen A."/>
            <person name="Clum A."/>
            <person name="Drula E."/>
            <person name="Henrissat B."/>
            <person name="Kohler A."/>
            <person name="Grigoriev I.V."/>
            <person name="Martin F.M."/>
            <person name="Hacquard S."/>
        </authorList>
    </citation>
    <scope>NUCLEOTIDE SEQUENCE</scope>
    <source>
        <strain evidence="2">MPI-CAGE-AT-0147</strain>
    </source>
</reference>
<organism evidence="2 3">
    <name type="scientific">Dactylonectria macrodidyma</name>
    <dbReference type="NCBI Taxonomy" id="307937"/>
    <lineage>
        <taxon>Eukaryota</taxon>
        <taxon>Fungi</taxon>
        <taxon>Dikarya</taxon>
        <taxon>Ascomycota</taxon>
        <taxon>Pezizomycotina</taxon>
        <taxon>Sordariomycetes</taxon>
        <taxon>Hypocreomycetidae</taxon>
        <taxon>Hypocreales</taxon>
        <taxon>Nectriaceae</taxon>
        <taxon>Dactylonectria</taxon>
    </lineage>
</organism>
<dbReference type="EMBL" id="JAGMUV010000001">
    <property type="protein sequence ID" value="KAH7176242.1"/>
    <property type="molecule type" value="Genomic_DNA"/>
</dbReference>
<feature type="signal peptide" evidence="1">
    <location>
        <begin position="1"/>
        <end position="24"/>
    </location>
</feature>
<sequence>MLRLERSPMLCLLLFVSVQWPVKITECRREVPSMGVSNLQSPLDHERRSALASYPAFEDCRTSSDARTLG</sequence>
<keyword evidence="1" id="KW-0732">Signal</keyword>
<gene>
    <name evidence="2" type="ORF">EDB81DRAFT_772208</name>
</gene>
<evidence type="ECO:0008006" key="4">
    <source>
        <dbReference type="Google" id="ProtNLM"/>
    </source>
</evidence>
<protein>
    <recommendedName>
        <fullName evidence="4">Secreted protein</fullName>
    </recommendedName>
</protein>
<keyword evidence="3" id="KW-1185">Reference proteome</keyword>
<evidence type="ECO:0000313" key="2">
    <source>
        <dbReference type="EMBL" id="KAH7176242.1"/>
    </source>
</evidence>